<dbReference type="PANTHER" id="PTHR23158:SF38">
    <property type="entry name" value="MELANOMA INHIBITORY ACTIVITY PROTEIN 2"/>
    <property type="match status" value="1"/>
</dbReference>
<dbReference type="GO" id="GO:0035459">
    <property type="term" value="P:vesicle cargo loading"/>
    <property type="evidence" value="ECO:0007669"/>
    <property type="project" value="TreeGrafter"/>
</dbReference>
<dbReference type="GO" id="GO:0009306">
    <property type="term" value="P:protein secretion"/>
    <property type="evidence" value="ECO:0007669"/>
    <property type="project" value="TreeGrafter"/>
</dbReference>
<evidence type="ECO:0000313" key="10">
    <source>
        <dbReference type="RefSeq" id="XP_044774181.1"/>
    </source>
</evidence>
<dbReference type="GO" id="GO:0005789">
    <property type="term" value="C:endoplasmic reticulum membrane"/>
    <property type="evidence" value="ECO:0007669"/>
    <property type="project" value="TreeGrafter"/>
</dbReference>
<dbReference type="InterPro" id="IPR051500">
    <property type="entry name" value="cTAGE_MIA/OTOR"/>
</dbReference>
<evidence type="ECO:0000256" key="3">
    <source>
        <dbReference type="ARBA" id="ARBA00022989"/>
    </source>
</evidence>
<protein>
    <submittedName>
        <fullName evidence="10">Melanoma inhibitory activity protein 2 isoform X9</fullName>
    </submittedName>
</protein>
<keyword evidence="2 8" id="KW-0812">Transmembrane</keyword>
<feature type="transmembrane region" description="Helical" evidence="8">
    <location>
        <begin position="38"/>
        <end position="59"/>
    </location>
</feature>
<feature type="region of interest" description="Disordered" evidence="7">
    <location>
        <begin position="718"/>
        <end position="757"/>
    </location>
</feature>
<evidence type="ECO:0000256" key="6">
    <source>
        <dbReference type="SAM" id="Coils"/>
    </source>
</evidence>
<gene>
    <name evidence="10" type="primary">MIA2</name>
</gene>
<reference evidence="10" key="1">
    <citation type="submission" date="2025-08" db="UniProtKB">
        <authorList>
            <consortium name="RefSeq"/>
        </authorList>
    </citation>
    <scope>IDENTIFICATION</scope>
    <source>
        <tissue evidence="10">Blood</tissue>
    </source>
</reference>
<feature type="region of interest" description="Disordered" evidence="7">
    <location>
        <begin position="504"/>
        <end position="647"/>
    </location>
</feature>
<evidence type="ECO:0000256" key="4">
    <source>
        <dbReference type="ARBA" id="ARBA00023054"/>
    </source>
</evidence>
<feature type="coiled-coil region" evidence="6">
    <location>
        <begin position="336"/>
        <end position="483"/>
    </location>
</feature>
<feature type="compositionally biased region" description="Basic and acidic residues" evidence="7">
    <location>
        <begin position="747"/>
        <end position="757"/>
    </location>
</feature>
<accession>A0A8M1MK13</accession>
<keyword evidence="4 6" id="KW-0175">Coiled coil</keyword>
<keyword evidence="3 8" id="KW-1133">Transmembrane helix</keyword>
<proteinExistence type="predicted"/>
<organism evidence="9 10">
    <name type="scientific">Neomonachus schauinslandi</name>
    <name type="common">Hawaiian monk seal</name>
    <name type="synonym">Monachus schauinslandi</name>
    <dbReference type="NCBI Taxonomy" id="29088"/>
    <lineage>
        <taxon>Eukaryota</taxon>
        <taxon>Metazoa</taxon>
        <taxon>Chordata</taxon>
        <taxon>Craniata</taxon>
        <taxon>Vertebrata</taxon>
        <taxon>Euteleostomi</taxon>
        <taxon>Mammalia</taxon>
        <taxon>Eutheria</taxon>
        <taxon>Laurasiatheria</taxon>
        <taxon>Carnivora</taxon>
        <taxon>Caniformia</taxon>
        <taxon>Pinnipedia</taxon>
        <taxon>Phocidae</taxon>
        <taxon>Monachinae</taxon>
        <taxon>Monachini</taxon>
        <taxon>Neomonachus</taxon>
    </lineage>
</organism>
<keyword evidence="9" id="KW-1185">Reference proteome</keyword>
<feature type="compositionally biased region" description="Basic and acidic residues" evidence="7">
    <location>
        <begin position="613"/>
        <end position="623"/>
    </location>
</feature>
<name>A0A8M1MK13_NEOSC</name>
<dbReference type="PANTHER" id="PTHR23158">
    <property type="entry name" value="MELANOMA INHIBITORY ACTIVITY-RELATED"/>
    <property type="match status" value="1"/>
</dbReference>
<evidence type="ECO:0000313" key="9">
    <source>
        <dbReference type="Proteomes" id="UP000248481"/>
    </source>
</evidence>
<sequence length="757" mass="86235">MEGPRMAPQSYLGLVLEKLRRVVAALPEDMRGPKPYGFPWELVICAGVVGFFVVLLFLWRSFQSVRSRLYVGRENKLAIELSTLIDEKCKLLEKFSLVQKECEGLESSLKDASFEKESTEAQSLEAVCENLNKSKSELEDEILFLENQLKEEKSKHSEQDELMVDISKRIQSLEDESKSLKSQVAEAKTTFKIFQMNEERLKIAIKDALSENSQLQESQKQLLQDAEEWKEQVSQLNKQKITFEDSKVYAEQVLCDKENQIKSLTERLIEMKDWAAVLGEDITNDDNLELEMSESENGTQLDNQPKGALKKLIHAAKLNASLKTLEGERNQIYIQLSEVDKTKEELTECIKNLQTEQASLQSENIQFESENQKLQQKLKVMTELYQENEMTLHRKLTVEENYRLEKEEKLSKADEKISHAAEELETYRKRAKDLEEELERTIHSYQGQITSHEKKAHDNWLAARTAERNLNDLRKENAHNRQKLTETEFKFELLEKDPYALDVPNTAFGRGSRGPGNPLDHQNTNERGESSCDRLADAHRALSDTGSLSPPWEQDRRMMIPPSGQAYPDAALPPQRQDRFYSNSGRLSGPAELRSFNMPSLDKVDGPVSSEMESSRNDKKDDLGNLNVPDSSFPAESEATGPGFVPPPLVPIRAPLFPMDTRGPFMRRGPPFPPPPPGSMYGAPRDYFPPRDFPGPPHPPFAMRNVYSPRGFPHYFPPRAGFFPPPPHPEGRSEFPSGLIPPSNEPTTEHPEPQRET</sequence>
<dbReference type="GeneID" id="110590727"/>
<dbReference type="GO" id="GO:0070971">
    <property type="term" value="C:endoplasmic reticulum exit site"/>
    <property type="evidence" value="ECO:0007669"/>
    <property type="project" value="TreeGrafter"/>
</dbReference>
<evidence type="ECO:0000256" key="8">
    <source>
        <dbReference type="SAM" id="Phobius"/>
    </source>
</evidence>
<dbReference type="CTD" id="4253"/>
<dbReference type="Proteomes" id="UP000248481">
    <property type="component" value="Chromosome 9"/>
</dbReference>
<evidence type="ECO:0000256" key="5">
    <source>
        <dbReference type="ARBA" id="ARBA00023136"/>
    </source>
</evidence>
<evidence type="ECO:0000256" key="7">
    <source>
        <dbReference type="SAM" id="MobiDB-lite"/>
    </source>
</evidence>
<dbReference type="RefSeq" id="XP_044774181.1">
    <property type="nucleotide sequence ID" value="XM_044918246.1"/>
</dbReference>
<evidence type="ECO:0000256" key="1">
    <source>
        <dbReference type="ARBA" id="ARBA00004167"/>
    </source>
</evidence>
<feature type="compositionally biased region" description="Basic and acidic residues" evidence="7">
    <location>
        <begin position="523"/>
        <end position="542"/>
    </location>
</feature>
<dbReference type="AlphaFoldDB" id="A0A8M1MK13"/>
<feature type="region of interest" description="Disordered" evidence="7">
    <location>
        <begin position="668"/>
        <end position="696"/>
    </location>
</feature>
<dbReference type="FunFam" id="1.20.5.340:FF:000044">
    <property type="entry name" value="MIA SH3 domain ER export factor 2"/>
    <property type="match status" value="1"/>
</dbReference>
<dbReference type="GO" id="GO:0006888">
    <property type="term" value="P:endoplasmic reticulum to Golgi vesicle-mediated transport"/>
    <property type="evidence" value="ECO:0007669"/>
    <property type="project" value="TreeGrafter"/>
</dbReference>
<keyword evidence="5 8" id="KW-0472">Membrane</keyword>
<comment type="subcellular location">
    <subcellularLocation>
        <location evidence="1">Membrane</location>
        <topology evidence="1">Single-pass membrane protein</topology>
    </subcellularLocation>
</comment>
<dbReference type="Gene3D" id="1.20.5.340">
    <property type="match status" value="1"/>
</dbReference>
<evidence type="ECO:0000256" key="2">
    <source>
        <dbReference type="ARBA" id="ARBA00022692"/>
    </source>
</evidence>
<feature type="coiled-coil region" evidence="6">
    <location>
        <begin position="114"/>
        <end position="246"/>
    </location>
</feature>